<name>A0A285NBY4_9HYPH</name>
<keyword evidence="1" id="KW-0472">Membrane</keyword>
<dbReference type="RefSeq" id="WP_097151894.1">
    <property type="nucleotide sequence ID" value="NZ_OBEL01000001.1"/>
</dbReference>
<dbReference type="Proteomes" id="UP000219439">
    <property type="component" value="Unassembled WGS sequence"/>
</dbReference>
<feature type="transmembrane region" description="Helical" evidence="1">
    <location>
        <begin position="12"/>
        <end position="37"/>
    </location>
</feature>
<evidence type="ECO:0000313" key="3">
    <source>
        <dbReference type="Proteomes" id="UP000219439"/>
    </source>
</evidence>
<feature type="transmembrane region" description="Helical" evidence="1">
    <location>
        <begin position="210"/>
        <end position="232"/>
    </location>
</feature>
<dbReference type="InterPro" id="IPR059133">
    <property type="entry name" value="TsoY-like"/>
</dbReference>
<dbReference type="EMBL" id="OBEL01000001">
    <property type="protein sequence ID" value="SNZ06929.1"/>
    <property type="molecule type" value="Genomic_DNA"/>
</dbReference>
<feature type="transmembrane region" description="Helical" evidence="1">
    <location>
        <begin position="144"/>
        <end position="171"/>
    </location>
</feature>
<feature type="transmembrane region" description="Helical" evidence="1">
    <location>
        <begin position="183"/>
        <end position="204"/>
    </location>
</feature>
<sequence>MVFRRNLKEGYSPLLFLASLGSGGAIVSMFMFLMFWVPHRGRPLATFADWMAAFNGPEVGYKVMVPIVLIGIAFFTYLHIRTLIWNISEFRKFKASKAYEGFLKSNNGIQLMALPLTFAMSLNASFIVGAVFVPRLWDLSEFLFPAAIVGFLVIGYFALKIFTGFMVNALVHGHFDCEKNNSLAQMLSVFSLSMVGVGLSAPAAMSHVKVTAAIGFIGAVFFLTAAIVFGLIKLILGFRSMMNNGVNQETTPTLWIIIPILTVIGIGLFRLTMGLDHNFGAPHTAGGIFALLTTLLALQLIFGLLGYAIMKQVGYFETFVTGSGKSPGSLALVCPGIALVVMANFFINWGLVGIGLVEKFSITYFILYLPVVYLQIKTYLVLLRLTDKLLGNSGSTTPATAAPAE</sequence>
<reference evidence="2 3" key="1">
    <citation type="submission" date="2017-09" db="EMBL/GenBank/DDBJ databases">
        <authorList>
            <person name="Ehlers B."/>
            <person name="Leendertz F.H."/>
        </authorList>
    </citation>
    <scope>NUCLEOTIDE SEQUENCE [LARGE SCALE GENOMIC DNA]</scope>
    <source>
        <strain evidence="2 3">DSM 18289</strain>
    </source>
</reference>
<feature type="transmembrane region" description="Helical" evidence="1">
    <location>
        <begin position="362"/>
        <end position="383"/>
    </location>
</feature>
<keyword evidence="3" id="KW-1185">Reference proteome</keyword>
<dbReference type="NCBIfam" id="NF047644">
    <property type="entry name" value="TsoY_fam"/>
    <property type="match status" value="1"/>
</dbReference>
<evidence type="ECO:0000313" key="2">
    <source>
        <dbReference type="EMBL" id="SNZ06929.1"/>
    </source>
</evidence>
<dbReference type="OrthoDB" id="9156251at2"/>
<feature type="transmembrane region" description="Helical" evidence="1">
    <location>
        <begin position="108"/>
        <end position="132"/>
    </location>
</feature>
<feature type="transmembrane region" description="Helical" evidence="1">
    <location>
        <begin position="63"/>
        <end position="87"/>
    </location>
</feature>
<proteinExistence type="predicted"/>
<accession>A0A285NBY4</accession>
<feature type="transmembrane region" description="Helical" evidence="1">
    <location>
        <begin position="253"/>
        <end position="273"/>
    </location>
</feature>
<keyword evidence="1" id="KW-0812">Transmembrane</keyword>
<evidence type="ECO:0000256" key="1">
    <source>
        <dbReference type="SAM" id="Phobius"/>
    </source>
</evidence>
<organism evidence="2 3">
    <name type="scientific">Cohaesibacter gelatinilyticus</name>
    <dbReference type="NCBI Taxonomy" id="372072"/>
    <lineage>
        <taxon>Bacteria</taxon>
        <taxon>Pseudomonadati</taxon>
        <taxon>Pseudomonadota</taxon>
        <taxon>Alphaproteobacteria</taxon>
        <taxon>Hyphomicrobiales</taxon>
        <taxon>Cohaesibacteraceae</taxon>
    </lineage>
</organism>
<feature type="transmembrane region" description="Helical" evidence="1">
    <location>
        <begin position="285"/>
        <end position="309"/>
    </location>
</feature>
<keyword evidence="1" id="KW-1133">Transmembrane helix</keyword>
<gene>
    <name evidence="2" type="ORF">SAMN06265368_0587</name>
</gene>
<dbReference type="AlphaFoldDB" id="A0A285NBY4"/>
<protein>
    <recommendedName>
        <fullName evidence="4">Voltage-dependent anion channel</fullName>
    </recommendedName>
</protein>
<feature type="transmembrane region" description="Helical" evidence="1">
    <location>
        <begin position="330"/>
        <end position="356"/>
    </location>
</feature>
<evidence type="ECO:0008006" key="4">
    <source>
        <dbReference type="Google" id="ProtNLM"/>
    </source>
</evidence>